<name>A0AAN8GXA9_9TELE</name>
<dbReference type="GO" id="GO:0006310">
    <property type="term" value="P:DNA recombination"/>
    <property type="evidence" value="ECO:0007669"/>
    <property type="project" value="UniProtKB-KW"/>
</dbReference>
<protein>
    <recommendedName>
        <fullName evidence="5">Tyr recombinase domain-containing protein</fullName>
    </recommendedName>
</protein>
<proteinExistence type="predicted"/>
<dbReference type="EMBL" id="JAULUE010002054">
    <property type="protein sequence ID" value="KAK5893962.1"/>
    <property type="molecule type" value="Genomic_DNA"/>
</dbReference>
<dbReference type="AlphaFoldDB" id="A0AAN8GXA9"/>
<dbReference type="InterPro" id="IPR013762">
    <property type="entry name" value="Integrase-like_cat_sf"/>
</dbReference>
<dbReference type="GO" id="GO:0015074">
    <property type="term" value="P:DNA integration"/>
    <property type="evidence" value="ECO:0007669"/>
    <property type="project" value="InterPro"/>
</dbReference>
<dbReference type="InterPro" id="IPR011010">
    <property type="entry name" value="DNA_brk_join_enz"/>
</dbReference>
<dbReference type="Gene3D" id="1.10.443.10">
    <property type="entry name" value="Intergrase catalytic core"/>
    <property type="match status" value="1"/>
</dbReference>
<evidence type="ECO:0000256" key="2">
    <source>
        <dbReference type="ARBA" id="ARBA00023172"/>
    </source>
</evidence>
<reference evidence="3 4" key="1">
    <citation type="journal article" date="2023" name="Mol. Biol. Evol.">
        <title>Genomics of Secondarily Temperate Adaptation in the Only Non-Antarctic Icefish.</title>
        <authorList>
            <person name="Rivera-Colon A.G."/>
            <person name="Rayamajhi N."/>
            <person name="Minhas B.F."/>
            <person name="Madrigal G."/>
            <person name="Bilyk K.T."/>
            <person name="Yoon V."/>
            <person name="Hune M."/>
            <person name="Gregory S."/>
            <person name="Cheng C.H.C."/>
            <person name="Catchen J.M."/>
        </authorList>
    </citation>
    <scope>NUCLEOTIDE SEQUENCE [LARGE SCALE GENOMIC DNA]</scope>
    <source>
        <strain evidence="3">JC2023a</strain>
    </source>
</reference>
<comment type="caution">
    <text evidence="3">The sequence shown here is derived from an EMBL/GenBank/DDBJ whole genome shotgun (WGS) entry which is preliminary data.</text>
</comment>
<accession>A0AAN8GXA9</accession>
<dbReference type="Gene3D" id="1.10.150.130">
    <property type="match status" value="1"/>
</dbReference>
<dbReference type="Proteomes" id="UP001335648">
    <property type="component" value="Unassembled WGS sequence"/>
</dbReference>
<gene>
    <name evidence="3" type="ORF">CesoFtcFv8_010704</name>
</gene>
<dbReference type="SUPFAM" id="SSF47823">
    <property type="entry name" value="lambda integrase-like, N-terminal domain"/>
    <property type="match status" value="1"/>
</dbReference>
<dbReference type="GO" id="GO:0003677">
    <property type="term" value="F:DNA binding"/>
    <property type="evidence" value="ECO:0007669"/>
    <property type="project" value="UniProtKB-KW"/>
</dbReference>
<keyword evidence="4" id="KW-1185">Reference proteome</keyword>
<dbReference type="SUPFAM" id="SSF56349">
    <property type="entry name" value="DNA breaking-rejoining enzymes"/>
    <property type="match status" value="1"/>
</dbReference>
<dbReference type="InterPro" id="IPR010998">
    <property type="entry name" value="Integrase_recombinase_N"/>
</dbReference>
<evidence type="ECO:0008006" key="5">
    <source>
        <dbReference type="Google" id="ProtNLM"/>
    </source>
</evidence>
<sequence>MHDLNALLGGDTLVHDRPPGPLYAFPPLALLPNSGQSEGATPHTYSDVSVRAGGEISAVVRAAMAARTTQGQIVSGGEGDPSPTPREQGTMGLTREWYNLNTVGLPQKVINTIQSARASSTRSLYDCKWRVFEEWCLQEGHISFQCPVGVILSFLQDLIEKHRAFSTIKVCLAAIAACHVGFEGKTASQHPLVCRFMKGARRLLPVSGPLVPLWDLAVVLNGLRMTPFEPLEGADKRVSDIHALSVHPSCTQFAPGQTRVLLKPNPAFTPRVVGSCTPIDIEAFPPPLVSSGEQQQDLLCPVRALHTYMDRSKELRLNDQLFVSWANPHKGKPVTKQRLSHWIVEAIALAYTSHNLQAPSSLRAHSTRGLATSWALFKGVSIQDICAAAASWSSPLTFVRFYRLDVSAPSVARAVLGTLLSRDKLVWQYGSYNIP</sequence>
<evidence type="ECO:0000256" key="1">
    <source>
        <dbReference type="ARBA" id="ARBA00023125"/>
    </source>
</evidence>
<evidence type="ECO:0000313" key="4">
    <source>
        <dbReference type="Proteomes" id="UP001335648"/>
    </source>
</evidence>
<dbReference type="PANTHER" id="PTHR35617:SF3">
    <property type="entry name" value="CORE-BINDING (CB) DOMAIN-CONTAINING PROTEIN"/>
    <property type="match status" value="1"/>
</dbReference>
<organism evidence="3 4">
    <name type="scientific">Champsocephalus esox</name>
    <name type="common">pike icefish</name>
    <dbReference type="NCBI Taxonomy" id="159716"/>
    <lineage>
        <taxon>Eukaryota</taxon>
        <taxon>Metazoa</taxon>
        <taxon>Chordata</taxon>
        <taxon>Craniata</taxon>
        <taxon>Vertebrata</taxon>
        <taxon>Euteleostomi</taxon>
        <taxon>Actinopterygii</taxon>
        <taxon>Neopterygii</taxon>
        <taxon>Teleostei</taxon>
        <taxon>Neoteleostei</taxon>
        <taxon>Acanthomorphata</taxon>
        <taxon>Eupercaria</taxon>
        <taxon>Perciformes</taxon>
        <taxon>Notothenioidei</taxon>
        <taxon>Channichthyidae</taxon>
        <taxon>Champsocephalus</taxon>
    </lineage>
</organism>
<dbReference type="PANTHER" id="PTHR35617">
    <property type="entry name" value="PHAGE_INTEGRASE DOMAIN-CONTAINING PROTEIN"/>
    <property type="match status" value="1"/>
</dbReference>
<evidence type="ECO:0000313" key="3">
    <source>
        <dbReference type="EMBL" id="KAK5893962.1"/>
    </source>
</evidence>
<keyword evidence="1" id="KW-0238">DNA-binding</keyword>
<keyword evidence="2" id="KW-0233">DNA recombination</keyword>